<sequence>MGKVKEKSNKLKTPNDIGLVARHAAYVAVMRNAKTANRDGFESLVKAYIEQLMQCTRRNMFYVKYYISCSIFWSDKGKLVSSQGPDIVEEVLNFLISDEVLLSYTLSRFTPQFAMVTVTSKLVQFRDQAIVCGLAGISLEGSEIAWGWLKVCSFCKIG</sequence>
<dbReference type="Proteomes" id="UP000026915">
    <property type="component" value="Chromosome 6"/>
</dbReference>
<organism evidence="1 2">
    <name type="scientific">Theobroma cacao</name>
    <name type="common">Cacao</name>
    <name type="synonym">Cocoa</name>
    <dbReference type="NCBI Taxonomy" id="3641"/>
    <lineage>
        <taxon>Eukaryota</taxon>
        <taxon>Viridiplantae</taxon>
        <taxon>Streptophyta</taxon>
        <taxon>Embryophyta</taxon>
        <taxon>Tracheophyta</taxon>
        <taxon>Spermatophyta</taxon>
        <taxon>Magnoliopsida</taxon>
        <taxon>eudicotyledons</taxon>
        <taxon>Gunneridae</taxon>
        <taxon>Pentapetalae</taxon>
        <taxon>rosids</taxon>
        <taxon>malvids</taxon>
        <taxon>Malvales</taxon>
        <taxon>Malvaceae</taxon>
        <taxon>Byttnerioideae</taxon>
        <taxon>Theobroma</taxon>
    </lineage>
</organism>
<dbReference type="STRING" id="3641.A0A061GJF7"/>
<dbReference type="HOGENOM" id="CLU_1672428_0_0_1"/>
<name>A0A061GJF7_THECC</name>
<keyword evidence="2" id="KW-1185">Reference proteome</keyword>
<dbReference type="InParanoid" id="A0A061GJF7"/>
<accession>A0A061GJF7</accession>
<evidence type="ECO:0000313" key="1">
    <source>
        <dbReference type="EMBL" id="EOY27179.1"/>
    </source>
</evidence>
<dbReference type="Gramene" id="EOY27179">
    <property type="protein sequence ID" value="EOY27179"/>
    <property type="gene ID" value="TCM_029091"/>
</dbReference>
<evidence type="ECO:0000313" key="2">
    <source>
        <dbReference type="Proteomes" id="UP000026915"/>
    </source>
</evidence>
<dbReference type="eggNOG" id="KOG1046">
    <property type="taxonomic scope" value="Eukaryota"/>
</dbReference>
<dbReference type="EMBL" id="CM001884">
    <property type="protein sequence ID" value="EOY27179.1"/>
    <property type="molecule type" value="Genomic_DNA"/>
</dbReference>
<dbReference type="AlphaFoldDB" id="A0A061GJF7"/>
<proteinExistence type="predicted"/>
<gene>
    <name evidence="1" type="ORF">TCM_029091</name>
</gene>
<reference evidence="1 2" key="1">
    <citation type="journal article" date="2013" name="Genome Biol.">
        <title>The genome sequence of the most widely cultivated cacao type and its use to identify candidate genes regulating pod color.</title>
        <authorList>
            <person name="Motamayor J.C."/>
            <person name="Mockaitis K."/>
            <person name="Schmutz J."/>
            <person name="Haiminen N."/>
            <person name="Iii D.L."/>
            <person name="Cornejo O."/>
            <person name="Findley S.D."/>
            <person name="Zheng P."/>
            <person name="Utro F."/>
            <person name="Royaert S."/>
            <person name="Saski C."/>
            <person name="Jenkins J."/>
            <person name="Podicheti R."/>
            <person name="Zhao M."/>
            <person name="Scheffler B.E."/>
            <person name="Stack J.C."/>
            <person name="Feltus F.A."/>
            <person name="Mustiga G.M."/>
            <person name="Amores F."/>
            <person name="Phillips W."/>
            <person name="Marelli J.P."/>
            <person name="May G.D."/>
            <person name="Shapiro H."/>
            <person name="Ma J."/>
            <person name="Bustamante C.D."/>
            <person name="Schnell R.J."/>
            <person name="Main D."/>
            <person name="Gilbert D."/>
            <person name="Parida L."/>
            <person name="Kuhn D.N."/>
        </authorList>
    </citation>
    <scope>NUCLEOTIDE SEQUENCE [LARGE SCALE GENOMIC DNA]</scope>
    <source>
        <strain evidence="2">cv. Matina 1-6</strain>
    </source>
</reference>
<protein>
    <submittedName>
        <fullName evidence="1">Uncharacterized protein</fullName>
    </submittedName>
</protein>